<dbReference type="GO" id="GO:0016301">
    <property type="term" value="F:kinase activity"/>
    <property type="evidence" value="ECO:0007669"/>
    <property type="project" value="UniProtKB-KW"/>
</dbReference>
<evidence type="ECO:0000313" key="2">
    <source>
        <dbReference type="Proteomes" id="UP000192927"/>
    </source>
</evidence>
<sequence>MTAFKAKLKHEGLVYRHLNEVQGELIPVYLGNISLIRPYFLDSGVRIVQMLLMSWAGEQARKGLMSAMGRDLVAETSEAATKMLACGVEYRDIHPLNLLWNPEIRKMMLVDFERSEISKPMPILQEISPNRNRKHLYITDSHCGPTSSYRG</sequence>
<name>A0A1W5DA06_9LECA</name>
<keyword evidence="1" id="KW-0808">Transferase</keyword>
<accession>A0A1W5DA06</accession>
<keyword evidence="2" id="KW-1185">Reference proteome</keyword>
<dbReference type="SUPFAM" id="SSF56112">
    <property type="entry name" value="Protein kinase-like (PK-like)"/>
    <property type="match status" value="1"/>
</dbReference>
<dbReference type="AlphaFoldDB" id="A0A1W5DA06"/>
<dbReference type="Proteomes" id="UP000192927">
    <property type="component" value="Unassembled WGS sequence"/>
</dbReference>
<keyword evidence="1" id="KW-0418">Kinase</keyword>
<proteinExistence type="predicted"/>
<protein>
    <submittedName>
        <fullName evidence="1">Protein kinase-like domain</fullName>
    </submittedName>
</protein>
<reference evidence="2" key="1">
    <citation type="submission" date="2017-03" db="EMBL/GenBank/DDBJ databases">
        <authorList>
            <person name="Sharma R."/>
            <person name="Thines M."/>
        </authorList>
    </citation>
    <scope>NUCLEOTIDE SEQUENCE [LARGE SCALE GENOMIC DNA]</scope>
</reference>
<dbReference type="EMBL" id="FWEW01003560">
    <property type="protein sequence ID" value="SLM39820.1"/>
    <property type="molecule type" value="Genomic_DNA"/>
</dbReference>
<evidence type="ECO:0000313" key="1">
    <source>
        <dbReference type="EMBL" id="SLM39820.1"/>
    </source>
</evidence>
<dbReference type="InterPro" id="IPR011009">
    <property type="entry name" value="Kinase-like_dom_sf"/>
</dbReference>
<organism evidence="1 2">
    <name type="scientific">Lasallia pustulata</name>
    <dbReference type="NCBI Taxonomy" id="136370"/>
    <lineage>
        <taxon>Eukaryota</taxon>
        <taxon>Fungi</taxon>
        <taxon>Dikarya</taxon>
        <taxon>Ascomycota</taxon>
        <taxon>Pezizomycotina</taxon>
        <taxon>Lecanoromycetes</taxon>
        <taxon>OSLEUM clade</taxon>
        <taxon>Umbilicariomycetidae</taxon>
        <taxon>Umbilicariales</taxon>
        <taxon>Umbilicariaceae</taxon>
        <taxon>Lasallia</taxon>
    </lineage>
</organism>